<name>A0A9Q8RLI0_9LEPT</name>
<proteinExistence type="predicted"/>
<dbReference type="AlphaFoldDB" id="A0A9Q8RLI0"/>
<evidence type="ECO:0000313" key="2">
    <source>
        <dbReference type="Proteomes" id="UP000829829"/>
    </source>
</evidence>
<dbReference type="Proteomes" id="UP000829829">
    <property type="component" value="Chromosome 1"/>
</dbReference>
<evidence type="ECO:0000313" key="1">
    <source>
        <dbReference type="EMBL" id="UOG56181.1"/>
    </source>
</evidence>
<dbReference type="RefSeq" id="WP_036033849.1">
    <property type="nucleotide sequence ID" value="NZ_CP091936.1"/>
</dbReference>
<gene>
    <name evidence="1" type="ORF">MAL03_15290</name>
</gene>
<reference evidence="1" key="1">
    <citation type="submission" date="2022-02" db="EMBL/GenBank/DDBJ databases">
        <title>The genetically variable rfb locus in Leptospira is a mobile cassette and a molecular signature of serovar identity.</title>
        <authorList>
            <person name="Nieves C."/>
            <person name="Vincent A.T."/>
            <person name="Zarantonelli L."/>
            <person name="Picardeau M."/>
            <person name="Veyrier F.J."/>
            <person name="Buschiazzo A."/>
        </authorList>
    </citation>
    <scope>NUCLEOTIDE SEQUENCE</scope>
    <source>
        <strain evidence="1">IP1512017</strain>
    </source>
</reference>
<dbReference type="EMBL" id="CP091957">
    <property type="protein sequence ID" value="UOG56181.1"/>
    <property type="molecule type" value="Genomic_DNA"/>
</dbReference>
<sequence>MNLTIQFLKKNRILIFQIVTSFIFLFSVYTYFHTIRKYSVNFPFGDDYNTILGFLNLWEESDSKISILFAQYNEHRLVFLRIVSLIYFKVFHTINFSHLILMGNTFIVLCILLLYYTIKDKRKLILISPIFLAIFNFSNWETQTWAMASLSNYPVIYFGFLSLYFLSKDKCINFVLGIFFAVIAVFCQGNGMFVFLSGVPLLFKNKSKLFFWLLIFIMIILLYFIIFPYTKPIEHPEFFSNTKFFFLSRVYYGFALLSNVFDSKFVFIFGMIPFLTILYLYKNYSKISKLHLSMISFLLFSLSSLVITRGGFGFEQAFSSRYHINTLFLYSLIYICLYPFIRIKKHFLLILFFALIFYYNTNLLNISQLNIQKNKITIDKACMTECLEYKTFPNTDRARELLINFSEKGFFRN</sequence>
<accession>A0A9Q8RLI0</accession>
<protein>
    <submittedName>
        <fullName evidence="1">Uncharacterized protein</fullName>
    </submittedName>
</protein>
<organism evidence="1 2">
    <name type="scientific">Leptospira noguchii</name>
    <dbReference type="NCBI Taxonomy" id="28182"/>
    <lineage>
        <taxon>Bacteria</taxon>
        <taxon>Pseudomonadati</taxon>
        <taxon>Spirochaetota</taxon>
        <taxon>Spirochaetia</taxon>
        <taxon>Leptospirales</taxon>
        <taxon>Leptospiraceae</taxon>
        <taxon>Leptospira</taxon>
    </lineage>
</organism>